<dbReference type="PANTHER" id="PTHR13370">
    <property type="entry name" value="RNA METHYLASE-RELATED"/>
    <property type="match status" value="1"/>
</dbReference>
<evidence type="ECO:0000256" key="4">
    <source>
        <dbReference type="ARBA" id="ARBA00022679"/>
    </source>
</evidence>
<dbReference type="eggNOG" id="COG2189">
    <property type="taxonomic scope" value="Bacteria"/>
</dbReference>
<dbReference type="EC" id="2.1.1.72" evidence="2"/>
<protein>
    <recommendedName>
        <fullName evidence="2">site-specific DNA-methyltransferase (adenine-specific)</fullName>
        <ecNumber evidence="2">2.1.1.72</ecNumber>
    </recommendedName>
</protein>
<dbReference type="Proteomes" id="UP000002027">
    <property type="component" value="Chromosome 1"/>
</dbReference>
<gene>
    <name evidence="8" type="ordered locus">Sthe_2371</name>
</gene>
<dbReference type="RefSeq" id="WP_012872832.1">
    <property type="nucleotide sequence ID" value="NC_013523.1"/>
</dbReference>
<evidence type="ECO:0000259" key="7">
    <source>
        <dbReference type="Pfam" id="PF01555"/>
    </source>
</evidence>
<dbReference type="GO" id="GO:0003677">
    <property type="term" value="F:DNA binding"/>
    <property type="evidence" value="ECO:0007669"/>
    <property type="project" value="InterPro"/>
</dbReference>
<comment type="similarity">
    <text evidence="1">Belongs to the N(4)/N(6)-methyltransferase family.</text>
</comment>
<proteinExistence type="inferred from homology"/>
<dbReference type="HOGENOM" id="CLU_024927_10_4_0"/>
<evidence type="ECO:0000313" key="9">
    <source>
        <dbReference type="Proteomes" id="UP000002027"/>
    </source>
</evidence>
<dbReference type="EMBL" id="CP001823">
    <property type="protein sequence ID" value="ACZ39791.1"/>
    <property type="molecule type" value="Genomic_DNA"/>
</dbReference>
<evidence type="ECO:0000313" key="8">
    <source>
        <dbReference type="EMBL" id="ACZ39791.1"/>
    </source>
</evidence>
<dbReference type="InterPro" id="IPR002295">
    <property type="entry name" value="N4/N6-MTase_EcoPI_Mod-like"/>
</dbReference>
<dbReference type="REBASE" id="22986">
    <property type="entry name" value="M.Sth20745I"/>
</dbReference>
<comment type="catalytic activity">
    <reaction evidence="6">
        <text>a 2'-deoxyadenosine in DNA + S-adenosyl-L-methionine = an N(6)-methyl-2'-deoxyadenosine in DNA + S-adenosyl-L-homocysteine + H(+)</text>
        <dbReference type="Rhea" id="RHEA:15197"/>
        <dbReference type="Rhea" id="RHEA-COMP:12418"/>
        <dbReference type="Rhea" id="RHEA-COMP:12419"/>
        <dbReference type="ChEBI" id="CHEBI:15378"/>
        <dbReference type="ChEBI" id="CHEBI:57856"/>
        <dbReference type="ChEBI" id="CHEBI:59789"/>
        <dbReference type="ChEBI" id="CHEBI:90615"/>
        <dbReference type="ChEBI" id="CHEBI:90616"/>
        <dbReference type="EC" id="2.1.1.72"/>
    </reaction>
</comment>
<reference evidence="8 9" key="2">
    <citation type="journal article" date="2010" name="Stand. Genomic Sci.">
        <title>Complete genome sequence of Desulfohalobium retbaense type strain (HR(100)).</title>
        <authorList>
            <person name="Spring S."/>
            <person name="Nolan M."/>
            <person name="Lapidus A."/>
            <person name="Glavina Del Rio T."/>
            <person name="Copeland A."/>
            <person name="Tice H."/>
            <person name="Cheng J.F."/>
            <person name="Lucas S."/>
            <person name="Land M."/>
            <person name="Chen F."/>
            <person name="Bruce D."/>
            <person name="Goodwin L."/>
            <person name="Pitluck S."/>
            <person name="Ivanova N."/>
            <person name="Mavromatis K."/>
            <person name="Mikhailova N."/>
            <person name="Pati A."/>
            <person name="Chen A."/>
            <person name="Palaniappan K."/>
            <person name="Hauser L."/>
            <person name="Chang Y.J."/>
            <person name="Jeffries C.D."/>
            <person name="Munk C."/>
            <person name="Kiss H."/>
            <person name="Chain P."/>
            <person name="Han C."/>
            <person name="Brettin T."/>
            <person name="Detter J.C."/>
            <person name="Schuler E."/>
            <person name="Goker M."/>
            <person name="Rohde M."/>
            <person name="Bristow J."/>
            <person name="Eisen J.A."/>
            <person name="Markowitz V."/>
            <person name="Hugenholtz P."/>
            <person name="Kyrpides N.C."/>
            <person name="Klenk H.P."/>
        </authorList>
    </citation>
    <scope>NUCLEOTIDE SEQUENCE [LARGE SCALE GENOMIC DNA]</scope>
    <source>
        <strain evidence="9">ATCC 49802 / DSM 20745 / S 6022</strain>
    </source>
</reference>
<dbReference type="Gene3D" id="3.40.50.150">
    <property type="entry name" value="Vaccinia Virus protein VP39"/>
    <property type="match status" value="1"/>
</dbReference>
<dbReference type="InParanoid" id="D1C7E5"/>
<dbReference type="PANTHER" id="PTHR13370:SF16">
    <property type="entry name" value="SITE-SPECIFIC DNA-METHYLTRANSFERASE (ADENINE-SPECIFIC)"/>
    <property type="match status" value="1"/>
</dbReference>
<dbReference type="InterPro" id="IPR029063">
    <property type="entry name" value="SAM-dependent_MTases_sf"/>
</dbReference>
<dbReference type="GO" id="GO:0005737">
    <property type="term" value="C:cytoplasm"/>
    <property type="evidence" value="ECO:0007669"/>
    <property type="project" value="TreeGrafter"/>
</dbReference>
<dbReference type="GO" id="GO:0032259">
    <property type="term" value="P:methylation"/>
    <property type="evidence" value="ECO:0007669"/>
    <property type="project" value="UniProtKB-KW"/>
</dbReference>
<dbReference type="GO" id="GO:0008170">
    <property type="term" value="F:N-methyltransferase activity"/>
    <property type="evidence" value="ECO:0007669"/>
    <property type="project" value="InterPro"/>
</dbReference>
<keyword evidence="3 8" id="KW-0489">Methyltransferase</keyword>
<evidence type="ECO:0000256" key="6">
    <source>
        <dbReference type="ARBA" id="ARBA00047942"/>
    </source>
</evidence>
<dbReference type="GO" id="GO:0009007">
    <property type="term" value="F:site-specific DNA-methyltransferase (adenine-specific) activity"/>
    <property type="evidence" value="ECO:0007669"/>
    <property type="project" value="UniProtKB-EC"/>
</dbReference>
<evidence type="ECO:0000256" key="2">
    <source>
        <dbReference type="ARBA" id="ARBA00011900"/>
    </source>
</evidence>
<dbReference type="PRINTS" id="PR00506">
    <property type="entry name" value="D21N6MTFRASE"/>
</dbReference>
<keyword evidence="9" id="KW-1185">Reference proteome</keyword>
<dbReference type="InterPro" id="IPR002941">
    <property type="entry name" value="DNA_methylase_N4/N6"/>
</dbReference>
<evidence type="ECO:0000256" key="5">
    <source>
        <dbReference type="ARBA" id="ARBA00022691"/>
    </source>
</evidence>
<keyword evidence="5" id="KW-0949">S-adenosyl-L-methionine</keyword>
<accession>D1C7E5</accession>
<evidence type="ECO:0000256" key="1">
    <source>
        <dbReference type="ARBA" id="ARBA00006594"/>
    </source>
</evidence>
<dbReference type="KEGG" id="sti:Sthe_2371"/>
<keyword evidence="4" id="KW-0808">Transferase</keyword>
<dbReference type="STRING" id="479434.Sthe_2371"/>
<dbReference type="SUPFAM" id="SSF53335">
    <property type="entry name" value="S-adenosyl-L-methionine-dependent methyltransferases"/>
    <property type="match status" value="1"/>
</dbReference>
<dbReference type="PROSITE" id="PS00092">
    <property type="entry name" value="N6_MTASE"/>
    <property type="match status" value="1"/>
</dbReference>
<feature type="domain" description="DNA methylase N-4/N-6" evidence="7">
    <location>
        <begin position="30"/>
        <end position="269"/>
    </location>
</feature>
<sequence>MDGFPAEYVDTIVYSDNLAVLRTLPDGCVPLIYIDPPFNTGKTRSLTRLRTTRDPDGDRVGFQGQTYRTLRLGTTRFADVFDDYLAFLEPRLVEARRVLAPNGTLYVHLDPREVHYVKVLLDGIFGRECFLNEIIWAYDFGGRSTRRWPAKHDNILVYVASPRDYVFNVDAIDRIPYMAPGLVGPEKAARGKLPTDTWWATIVPTKARERTGYPTQKPLTILRRIIAASSNPGDLVLDFFAGSGTTGVAARELGRRFLLVDNNPEALQVMARRFAGEAGVRFVGFDPVAGVPTAPSDPAAADDAAGE</sequence>
<evidence type="ECO:0000256" key="3">
    <source>
        <dbReference type="ARBA" id="ARBA00022603"/>
    </source>
</evidence>
<dbReference type="InterPro" id="IPR002052">
    <property type="entry name" value="DNA_methylase_N6_adenine_CS"/>
</dbReference>
<dbReference type="Pfam" id="PF01555">
    <property type="entry name" value="N6_N4_Mtase"/>
    <property type="match status" value="1"/>
</dbReference>
<reference evidence="9" key="1">
    <citation type="submission" date="2009-11" db="EMBL/GenBank/DDBJ databases">
        <title>The complete chromosome 1 of Sphaerobacter thermophilus DSM 20745.</title>
        <authorList>
            <person name="Lucas S."/>
            <person name="Copeland A."/>
            <person name="Lapidus A."/>
            <person name="Glavina del Rio T."/>
            <person name="Dalin E."/>
            <person name="Tice H."/>
            <person name="Bruce D."/>
            <person name="Goodwin L."/>
            <person name="Pitluck S."/>
            <person name="Kyrpides N."/>
            <person name="Mavromatis K."/>
            <person name="Ivanova N."/>
            <person name="Mikhailova N."/>
            <person name="LaButti K.M."/>
            <person name="Clum A."/>
            <person name="Sun H.I."/>
            <person name="Brettin T."/>
            <person name="Detter J.C."/>
            <person name="Han C."/>
            <person name="Larimer F."/>
            <person name="Land M."/>
            <person name="Hauser L."/>
            <person name="Markowitz V."/>
            <person name="Cheng J.F."/>
            <person name="Hugenholtz P."/>
            <person name="Woyke T."/>
            <person name="Wu D."/>
            <person name="Steenblock K."/>
            <person name="Schneider S."/>
            <person name="Pukall R."/>
            <person name="Goeker M."/>
            <person name="Klenk H.P."/>
            <person name="Eisen J.A."/>
        </authorList>
    </citation>
    <scope>NUCLEOTIDE SEQUENCE [LARGE SCALE GENOMIC DNA]</scope>
    <source>
        <strain evidence="9">ATCC 49802 / DSM 20745 / S 6022</strain>
    </source>
</reference>
<name>D1C7E5_SPHTD</name>
<dbReference type="AlphaFoldDB" id="D1C7E5"/>
<organism evidence="8 9">
    <name type="scientific">Sphaerobacter thermophilus (strain ATCC 49802 / DSM 20745 / KCCM 41009 / NCIMB 13125 / S 6022)</name>
    <dbReference type="NCBI Taxonomy" id="479434"/>
    <lineage>
        <taxon>Bacteria</taxon>
        <taxon>Pseudomonadati</taxon>
        <taxon>Thermomicrobiota</taxon>
        <taxon>Thermomicrobia</taxon>
        <taxon>Sphaerobacterales</taxon>
        <taxon>Sphaerobacterineae</taxon>
        <taxon>Sphaerobacteraceae</taxon>
        <taxon>Sphaerobacter</taxon>
    </lineage>
</organism>